<keyword evidence="8" id="KW-1185">Reference proteome</keyword>
<evidence type="ECO:0000256" key="4">
    <source>
        <dbReference type="ARBA" id="ARBA00023136"/>
    </source>
</evidence>
<feature type="transmembrane region" description="Helical" evidence="5">
    <location>
        <begin position="63"/>
        <end position="85"/>
    </location>
</feature>
<name>A0A4R1J7N8_9GAMM</name>
<evidence type="ECO:0000313" key="8">
    <source>
        <dbReference type="Proteomes" id="UP000295565"/>
    </source>
</evidence>
<evidence type="ECO:0000313" key="7">
    <source>
        <dbReference type="EMBL" id="TCK46549.1"/>
    </source>
</evidence>
<evidence type="ECO:0000256" key="1">
    <source>
        <dbReference type="ARBA" id="ARBA00004141"/>
    </source>
</evidence>
<feature type="transmembrane region" description="Helical" evidence="5">
    <location>
        <begin position="91"/>
        <end position="108"/>
    </location>
</feature>
<feature type="transmembrane region" description="Helical" evidence="5">
    <location>
        <begin position="263"/>
        <end position="281"/>
    </location>
</feature>
<dbReference type="PANTHER" id="PTHR32322">
    <property type="entry name" value="INNER MEMBRANE TRANSPORTER"/>
    <property type="match status" value="1"/>
</dbReference>
<dbReference type="Pfam" id="PF00892">
    <property type="entry name" value="EamA"/>
    <property type="match status" value="2"/>
</dbReference>
<feature type="transmembrane region" description="Helical" evidence="5">
    <location>
        <begin position="115"/>
        <end position="133"/>
    </location>
</feature>
<keyword evidence="3 5" id="KW-1133">Transmembrane helix</keyword>
<keyword evidence="4 5" id="KW-0472">Membrane</keyword>
<dbReference type="OrthoDB" id="7158585at2"/>
<feature type="transmembrane region" description="Helical" evidence="5">
    <location>
        <begin position="205"/>
        <end position="225"/>
    </location>
</feature>
<dbReference type="InterPro" id="IPR050638">
    <property type="entry name" value="AA-Vitamin_Transporters"/>
</dbReference>
<feature type="domain" description="EamA" evidence="6">
    <location>
        <begin position="141"/>
        <end position="280"/>
    </location>
</feature>
<feature type="transmembrane region" description="Helical" evidence="5">
    <location>
        <begin position="7"/>
        <end position="27"/>
    </location>
</feature>
<organism evidence="7 8">
    <name type="scientific">Celerinatantimonas diazotrophica</name>
    <dbReference type="NCBI Taxonomy" id="412034"/>
    <lineage>
        <taxon>Bacteria</taxon>
        <taxon>Pseudomonadati</taxon>
        <taxon>Pseudomonadota</taxon>
        <taxon>Gammaproteobacteria</taxon>
        <taxon>Celerinatantimonadaceae</taxon>
        <taxon>Celerinatantimonas</taxon>
    </lineage>
</organism>
<reference evidence="7 8" key="1">
    <citation type="submission" date="2019-03" db="EMBL/GenBank/DDBJ databases">
        <title>Genomic Encyclopedia of Type Strains, Phase IV (KMG-IV): sequencing the most valuable type-strain genomes for metagenomic binning, comparative biology and taxonomic classification.</title>
        <authorList>
            <person name="Goeker M."/>
        </authorList>
    </citation>
    <scope>NUCLEOTIDE SEQUENCE [LARGE SCALE GENOMIC DNA]</scope>
    <source>
        <strain evidence="7 8">DSM 18577</strain>
    </source>
</reference>
<feature type="transmembrane region" description="Helical" evidence="5">
    <location>
        <begin position="139"/>
        <end position="159"/>
    </location>
</feature>
<dbReference type="EMBL" id="SMGD01000018">
    <property type="protein sequence ID" value="TCK46549.1"/>
    <property type="molecule type" value="Genomic_DNA"/>
</dbReference>
<keyword evidence="2 5" id="KW-0812">Transmembrane</keyword>
<feature type="transmembrane region" description="Helical" evidence="5">
    <location>
        <begin position="33"/>
        <end position="51"/>
    </location>
</feature>
<dbReference type="PANTHER" id="PTHR32322:SF9">
    <property type="entry name" value="AMINO-ACID METABOLITE EFFLUX PUMP-RELATED"/>
    <property type="match status" value="1"/>
</dbReference>
<evidence type="ECO:0000256" key="3">
    <source>
        <dbReference type="ARBA" id="ARBA00022989"/>
    </source>
</evidence>
<proteinExistence type="predicted"/>
<dbReference type="InterPro" id="IPR000620">
    <property type="entry name" value="EamA_dom"/>
</dbReference>
<feature type="domain" description="EamA" evidence="6">
    <location>
        <begin position="7"/>
        <end position="131"/>
    </location>
</feature>
<dbReference type="AlphaFoldDB" id="A0A4R1J7N8"/>
<feature type="transmembrane region" description="Helical" evidence="5">
    <location>
        <begin position="171"/>
        <end position="193"/>
    </location>
</feature>
<evidence type="ECO:0000256" key="5">
    <source>
        <dbReference type="SAM" id="Phobius"/>
    </source>
</evidence>
<comment type="subcellular location">
    <subcellularLocation>
        <location evidence="1">Membrane</location>
        <topology evidence="1">Multi-pass membrane protein</topology>
    </subcellularLocation>
</comment>
<feature type="transmembrane region" description="Helical" evidence="5">
    <location>
        <begin position="237"/>
        <end position="257"/>
    </location>
</feature>
<accession>A0A4R1J7N8</accession>
<evidence type="ECO:0000259" key="6">
    <source>
        <dbReference type="Pfam" id="PF00892"/>
    </source>
</evidence>
<protein>
    <submittedName>
        <fullName evidence="7">O-acetylserine/cysteine efflux transporter</fullName>
    </submittedName>
</protein>
<evidence type="ECO:0000256" key="2">
    <source>
        <dbReference type="ARBA" id="ARBA00022692"/>
    </source>
</evidence>
<gene>
    <name evidence="7" type="ORF">EV690_3498</name>
</gene>
<comment type="caution">
    <text evidence="7">The sequence shown here is derived from an EMBL/GenBank/DDBJ whole genome shotgun (WGS) entry which is preliminary data.</text>
</comment>
<dbReference type="GO" id="GO:0016020">
    <property type="term" value="C:membrane"/>
    <property type="evidence" value="ECO:0007669"/>
    <property type="project" value="UniProtKB-SubCell"/>
</dbReference>
<sequence length="297" mass="32750">MQKRDLFLTLLVMAIWGFNFSMIKLGVSEIDPLVIAAARFFFAAVPMVFFIRKPAVKWRYLVLYGIVFGVGVWGTGLSSIAFGLSSGMASVLQQTDVLTSVAVGVLVYKEVISFRMALAIGLSLVGLVISITATNGNVTFMGVIWMLISVICWPLSSVVVRKYAGESVFAFNLWGMLCAPIPLLLLAVALDGVNVITQSFALWNVHAWLSVLFQAYPTTLFGYWIWNKMVVKYPLNLMAPFTLLVSIFALISGQLMFGERLSLIQWVSCSIFLVGIALVIIPGKGKKSQLRQQQELT</sequence>
<dbReference type="RefSeq" id="WP_131914234.1">
    <property type="nucleotide sequence ID" value="NZ_OU594967.1"/>
</dbReference>
<dbReference type="Proteomes" id="UP000295565">
    <property type="component" value="Unassembled WGS sequence"/>
</dbReference>
<dbReference type="SUPFAM" id="SSF103481">
    <property type="entry name" value="Multidrug resistance efflux transporter EmrE"/>
    <property type="match status" value="2"/>
</dbReference>
<dbReference type="InterPro" id="IPR037185">
    <property type="entry name" value="EmrE-like"/>
</dbReference>